<proteinExistence type="predicted"/>
<dbReference type="InterPro" id="IPR050330">
    <property type="entry name" value="Bact_OuterMem_StrucFunc"/>
</dbReference>
<organism evidence="6 7">
    <name type="scientific">Polaromonas aquatica</name>
    <dbReference type="NCBI Taxonomy" id="332657"/>
    <lineage>
        <taxon>Bacteria</taxon>
        <taxon>Pseudomonadati</taxon>
        <taxon>Pseudomonadota</taxon>
        <taxon>Betaproteobacteria</taxon>
        <taxon>Burkholderiales</taxon>
        <taxon>Comamonadaceae</taxon>
        <taxon>Polaromonas</taxon>
    </lineage>
</organism>
<accession>A0ABW1TR22</accession>
<keyword evidence="2 4" id="KW-0472">Membrane</keyword>
<evidence type="ECO:0000313" key="7">
    <source>
        <dbReference type="Proteomes" id="UP001596270"/>
    </source>
</evidence>
<evidence type="ECO:0000256" key="1">
    <source>
        <dbReference type="ARBA" id="ARBA00004442"/>
    </source>
</evidence>
<dbReference type="CDD" id="cd07185">
    <property type="entry name" value="OmpA_C-like"/>
    <property type="match status" value="1"/>
</dbReference>
<dbReference type="PRINTS" id="PR01021">
    <property type="entry name" value="OMPADOMAIN"/>
</dbReference>
<dbReference type="Proteomes" id="UP001596270">
    <property type="component" value="Unassembled WGS sequence"/>
</dbReference>
<protein>
    <submittedName>
        <fullName evidence="6">OmpA family protein</fullName>
    </submittedName>
</protein>
<gene>
    <name evidence="6" type="ORF">ACFQND_00210</name>
</gene>
<dbReference type="PROSITE" id="PS51123">
    <property type="entry name" value="OMPA_2"/>
    <property type="match status" value="1"/>
</dbReference>
<dbReference type="EMBL" id="JBHSRS010000001">
    <property type="protein sequence ID" value="MFC6279660.1"/>
    <property type="molecule type" value="Genomic_DNA"/>
</dbReference>
<name>A0ABW1TR22_9BURK</name>
<evidence type="ECO:0000256" key="3">
    <source>
        <dbReference type="ARBA" id="ARBA00023237"/>
    </source>
</evidence>
<dbReference type="RefSeq" id="WP_371434744.1">
    <property type="nucleotide sequence ID" value="NZ_JBHSRS010000001.1"/>
</dbReference>
<evidence type="ECO:0000313" key="6">
    <source>
        <dbReference type="EMBL" id="MFC6279660.1"/>
    </source>
</evidence>
<dbReference type="InterPro" id="IPR006665">
    <property type="entry name" value="OmpA-like"/>
</dbReference>
<dbReference type="PANTHER" id="PTHR30329">
    <property type="entry name" value="STATOR ELEMENT OF FLAGELLAR MOTOR COMPLEX"/>
    <property type="match status" value="1"/>
</dbReference>
<dbReference type="Pfam" id="PF00691">
    <property type="entry name" value="OmpA"/>
    <property type="match status" value="1"/>
</dbReference>
<comment type="subcellular location">
    <subcellularLocation>
        <location evidence="1">Cell outer membrane</location>
    </subcellularLocation>
</comment>
<dbReference type="InterPro" id="IPR036737">
    <property type="entry name" value="OmpA-like_sf"/>
</dbReference>
<keyword evidence="7" id="KW-1185">Reference proteome</keyword>
<evidence type="ECO:0000256" key="2">
    <source>
        <dbReference type="ARBA" id="ARBA00023136"/>
    </source>
</evidence>
<comment type="caution">
    <text evidence="6">The sequence shown here is derived from an EMBL/GenBank/DDBJ whole genome shotgun (WGS) entry which is preliminary data.</text>
</comment>
<evidence type="ECO:0000256" key="4">
    <source>
        <dbReference type="PROSITE-ProRule" id="PRU00473"/>
    </source>
</evidence>
<dbReference type="PANTHER" id="PTHR30329:SF21">
    <property type="entry name" value="LIPOPROTEIN YIAD-RELATED"/>
    <property type="match status" value="1"/>
</dbReference>
<dbReference type="InterPro" id="IPR006664">
    <property type="entry name" value="OMP_bac"/>
</dbReference>
<keyword evidence="3" id="KW-0998">Cell outer membrane</keyword>
<reference evidence="7" key="1">
    <citation type="journal article" date="2019" name="Int. J. Syst. Evol. Microbiol.">
        <title>The Global Catalogue of Microorganisms (GCM) 10K type strain sequencing project: providing services to taxonomists for standard genome sequencing and annotation.</title>
        <authorList>
            <consortium name="The Broad Institute Genomics Platform"/>
            <consortium name="The Broad Institute Genome Sequencing Center for Infectious Disease"/>
            <person name="Wu L."/>
            <person name="Ma J."/>
        </authorList>
    </citation>
    <scope>NUCLEOTIDE SEQUENCE [LARGE SCALE GENOMIC DNA]</scope>
    <source>
        <strain evidence="7">CCUG 39402</strain>
    </source>
</reference>
<dbReference type="PROSITE" id="PS51257">
    <property type="entry name" value="PROKAR_LIPOPROTEIN"/>
    <property type="match status" value="1"/>
</dbReference>
<sequence>MTRQRPSFSTLVLLAGLGLLLAACSSPGTRVVLLPQDNGQPSAVEVHASGGEQVLSKPYQRAIALASATGAPRVDEVDPARVRAENQSLFDLRPPKPERYVVHFGVGGILVTPASQQVMDAALANALARSGGDIVITGHTDTVGPGPLNDELSRLRALEVRQMFIDRGFPAERIEATGRGERELAVTTPDEIEEPLNRRVVIEVR</sequence>
<evidence type="ECO:0000259" key="5">
    <source>
        <dbReference type="PROSITE" id="PS51123"/>
    </source>
</evidence>
<feature type="domain" description="OmpA-like" evidence="5">
    <location>
        <begin position="91"/>
        <end position="205"/>
    </location>
</feature>
<dbReference type="SUPFAM" id="SSF103088">
    <property type="entry name" value="OmpA-like"/>
    <property type="match status" value="1"/>
</dbReference>
<dbReference type="Gene3D" id="3.30.1330.60">
    <property type="entry name" value="OmpA-like domain"/>
    <property type="match status" value="1"/>
</dbReference>